<proteinExistence type="predicted"/>
<accession>A0AAW2J2X9</accession>
<dbReference type="PANTHER" id="PTHR46250:SF15">
    <property type="entry name" value="OS01G0523800 PROTEIN"/>
    <property type="match status" value="1"/>
</dbReference>
<evidence type="ECO:0000313" key="3">
    <source>
        <dbReference type="EMBL" id="KAL0288789.1"/>
    </source>
</evidence>
<evidence type="ECO:0000256" key="1">
    <source>
        <dbReference type="SAM" id="MobiDB-lite"/>
    </source>
</evidence>
<sequence>GNMDVDFQSTAYVNNWEDDGSSRQKRRGANKERNRLRRTWTIVEEETLINGMKSLITMGWKCDNGFRNGYLAQLEAQIKRAFPHSHIKAEPHITSKLHVWKKHYSTFVTMMTKSGLGWDKSRQMVTVEDDKAWDEFVEPIVDQECCVPTAEWNPETDFNGDDEQPPHSFNMNCDPTVNSSSATKRTPSSRKRKVIDTCPEIPQLFNMVSNFCEIANNRLGSLTLVLENEFGDSDKCGLVMATVREISGLQENDILVVTSKLAHEPKDMDIFFNLTRKSKEKMIENASGLKLCTSANSTLGVNECTYK</sequence>
<dbReference type="InterPro" id="IPR024752">
    <property type="entry name" value="Myb/SANT-like_dom"/>
</dbReference>
<comment type="caution">
    <text evidence="3">The sequence shown here is derived from an EMBL/GenBank/DDBJ whole genome shotgun (WGS) entry which is preliminary data.</text>
</comment>
<protein>
    <recommendedName>
        <fullName evidence="2">Myb/SANT-like domain-containing protein</fullName>
    </recommendedName>
</protein>
<dbReference type="Pfam" id="PF12776">
    <property type="entry name" value="Myb_DNA-bind_3"/>
    <property type="match status" value="1"/>
</dbReference>
<reference evidence="3" key="2">
    <citation type="journal article" date="2024" name="Plant">
        <title>Genomic evolution and insights into agronomic trait innovations of Sesamum species.</title>
        <authorList>
            <person name="Miao H."/>
            <person name="Wang L."/>
            <person name="Qu L."/>
            <person name="Liu H."/>
            <person name="Sun Y."/>
            <person name="Le M."/>
            <person name="Wang Q."/>
            <person name="Wei S."/>
            <person name="Zheng Y."/>
            <person name="Lin W."/>
            <person name="Duan Y."/>
            <person name="Cao H."/>
            <person name="Xiong S."/>
            <person name="Wang X."/>
            <person name="Wei L."/>
            <person name="Li C."/>
            <person name="Ma Q."/>
            <person name="Ju M."/>
            <person name="Zhao R."/>
            <person name="Li G."/>
            <person name="Mu C."/>
            <person name="Tian Q."/>
            <person name="Mei H."/>
            <person name="Zhang T."/>
            <person name="Gao T."/>
            <person name="Zhang H."/>
        </authorList>
    </citation>
    <scope>NUCLEOTIDE SEQUENCE</scope>
    <source>
        <strain evidence="3">G01</strain>
    </source>
</reference>
<feature type="region of interest" description="Disordered" evidence="1">
    <location>
        <begin position="155"/>
        <end position="193"/>
    </location>
</feature>
<reference evidence="3" key="1">
    <citation type="submission" date="2020-06" db="EMBL/GenBank/DDBJ databases">
        <authorList>
            <person name="Li T."/>
            <person name="Hu X."/>
            <person name="Zhang T."/>
            <person name="Song X."/>
            <person name="Zhang H."/>
            <person name="Dai N."/>
            <person name="Sheng W."/>
            <person name="Hou X."/>
            <person name="Wei L."/>
        </authorList>
    </citation>
    <scope>NUCLEOTIDE SEQUENCE</scope>
    <source>
        <strain evidence="3">G01</strain>
        <tissue evidence="3">Leaf</tissue>
    </source>
</reference>
<evidence type="ECO:0000259" key="2">
    <source>
        <dbReference type="Pfam" id="PF12776"/>
    </source>
</evidence>
<gene>
    <name evidence="3" type="ORF">Sangu_2643000</name>
</gene>
<organism evidence="3">
    <name type="scientific">Sesamum angustifolium</name>
    <dbReference type="NCBI Taxonomy" id="2727405"/>
    <lineage>
        <taxon>Eukaryota</taxon>
        <taxon>Viridiplantae</taxon>
        <taxon>Streptophyta</taxon>
        <taxon>Embryophyta</taxon>
        <taxon>Tracheophyta</taxon>
        <taxon>Spermatophyta</taxon>
        <taxon>Magnoliopsida</taxon>
        <taxon>eudicotyledons</taxon>
        <taxon>Gunneridae</taxon>
        <taxon>Pentapetalae</taxon>
        <taxon>asterids</taxon>
        <taxon>lamiids</taxon>
        <taxon>Lamiales</taxon>
        <taxon>Pedaliaceae</taxon>
        <taxon>Sesamum</taxon>
    </lineage>
</organism>
<dbReference type="PANTHER" id="PTHR46250">
    <property type="entry name" value="MYB/SANT-LIKE DNA-BINDING DOMAIN PROTEIN-RELATED"/>
    <property type="match status" value="1"/>
</dbReference>
<dbReference type="AlphaFoldDB" id="A0AAW2J2X9"/>
<feature type="non-terminal residue" evidence="3">
    <location>
        <position position="1"/>
    </location>
</feature>
<dbReference type="EMBL" id="JACGWK010001429">
    <property type="protein sequence ID" value="KAL0288789.1"/>
    <property type="molecule type" value="Genomic_DNA"/>
</dbReference>
<feature type="compositionally biased region" description="Polar residues" evidence="1">
    <location>
        <begin position="167"/>
        <end position="186"/>
    </location>
</feature>
<name>A0AAW2J2X9_9LAMI</name>
<feature type="domain" description="Myb/SANT-like" evidence="2">
    <location>
        <begin position="39"/>
        <end position="136"/>
    </location>
</feature>